<evidence type="ECO:0000256" key="5">
    <source>
        <dbReference type="ARBA" id="ARBA00023242"/>
    </source>
</evidence>
<comment type="subcellular location">
    <subcellularLocation>
        <location evidence="1 7">Nucleus</location>
    </subcellularLocation>
</comment>
<keyword evidence="4 7" id="KW-0804">Transcription</keyword>
<name>A0A0D0DRK3_9AGAM</name>
<feature type="compositionally biased region" description="Low complexity" evidence="9">
    <location>
        <begin position="1025"/>
        <end position="1042"/>
    </location>
</feature>
<feature type="compositionally biased region" description="Pro residues" evidence="9">
    <location>
        <begin position="1001"/>
        <end position="1020"/>
    </location>
</feature>
<dbReference type="HOGENOM" id="CLU_011403_0_0_1"/>
<organism evidence="11 12">
    <name type="scientific">Paxillus rubicundulus Ve08.2h10</name>
    <dbReference type="NCBI Taxonomy" id="930991"/>
    <lineage>
        <taxon>Eukaryota</taxon>
        <taxon>Fungi</taxon>
        <taxon>Dikarya</taxon>
        <taxon>Basidiomycota</taxon>
        <taxon>Agaricomycotina</taxon>
        <taxon>Agaricomycetes</taxon>
        <taxon>Agaricomycetidae</taxon>
        <taxon>Boletales</taxon>
        <taxon>Paxilineae</taxon>
        <taxon>Paxillaceae</taxon>
        <taxon>Paxillus</taxon>
    </lineage>
</organism>
<dbReference type="GO" id="GO:0035267">
    <property type="term" value="C:NuA4 histone acetyltransferase complex"/>
    <property type="evidence" value="ECO:0007669"/>
    <property type="project" value="InterPro"/>
</dbReference>
<reference evidence="11 12" key="1">
    <citation type="submission" date="2014-04" db="EMBL/GenBank/DDBJ databases">
        <authorList>
            <consortium name="DOE Joint Genome Institute"/>
            <person name="Kuo A."/>
            <person name="Kohler A."/>
            <person name="Jargeat P."/>
            <person name="Nagy L.G."/>
            <person name="Floudas D."/>
            <person name="Copeland A."/>
            <person name="Barry K.W."/>
            <person name="Cichocki N."/>
            <person name="Veneault-Fourrey C."/>
            <person name="LaButti K."/>
            <person name="Lindquist E.A."/>
            <person name="Lipzen A."/>
            <person name="Lundell T."/>
            <person name="Morin E."/>
            <person name="Murat C."/>
            <person name="Sun H."/>
            <person name="Tunlid A."/>
            <person name="Henrissat B."/>
            <person name="Grigoriev I.V."/>
            <person name="Hibbett D.S."/>
            <person name="Martin F."/>
            <person name="Nordberg H.P."/>
            <person name="Cantor M.N."/>
            <person name="Hua S.X."/>
        </authorList>
    </citation>
    <scope>NUCLEOTIDE SEQUENCE [LARGE SCALE GENOMIC DNA]</scope>
    <source>
        <strain evidence="11 12">Ve08.2h10</strain>
    </source>
</reference>
<feature type="region of interest" description="Disordered" evidence="9">
    <location>
        <begin position="159"/>
        <end position="197"/>
    </location>
</feature>
<dbReference type="Proteomes" id="UP000054538">
    <property type="component" value="Unassembled WGS sequence"/>
</dbReference>
<dbReference type="InterPro" id="IPR024943">
    <property type="entry name" value="Enhancer_polycomb"/>
</dbReference>
<evidence type="ECO:0000259" key="10">
    <source>
        <dbReference type="Pfam" id="PF10513"/>
    </source>
</evidence>
<evidence type="ECO:0000256" key="1">
    <source>
        <dbReference type="ARBA" id="ARBA00004123"/>
    </source>
</evidence>
<dbReference type="STRING" id="930991.A0A0D0DRK3"/>
<comment type="function">
    <text evidence="6">Component of the NuA4 histone acetyltransferase complex which is involved in transcriptional activation of selected genes principally by acetylation of nucleosomal histone H4 and H2A. The NuA4 complex is also involved in DNA repair. Involved in gene silencing by neighboring heterochromatin, blockage of the silencing spreading along the chromosome, and required for cell cycle progression through G2/M.</text>
</comment>
<evidence type="ECO:0000256" key="6">
    <source>
        <dbReference type="ARBA" id="ARBA00025513"/>
    </source>
</evidence>
<keyword evidence="12" id="KW-1185">Reference proteome</keyword>
<keyword evidence="8" id="KW-0175">Coiled coil</keyword>
<dbReference type="FunCoup" id="A0A0D0DRK3">
    <property type="interactions" value="339"/>
</dbReference>
<evidence type="ECO:0000256" key="9">
    <source>
        <dbReference type="SAM" id="MobiDB-lite"/>
    </source>
</evidence>
<dbReference type="PANTHER" id="PTHR14898">
    <property type="entry name" value="ENHANCER OF POLYCOMB"/>
    <property type="match status" value="1"/>
</dbReference>
<accession>A0A0D0DRK3</accession>
<feature type="compositionally biased region" description="Polar residues" evidence="9">
    <location>
        <begin position="165"/>
        <end position="183"/>
    </location>
</feature>
<dbReference type="InParanoid" id="A0A0D0DRK3"/>
<protein>
    <recommendedName>
        <fullName evidence="7">Enhancer of polycomb-like protein</fullName>
    </recommendedName>
</protein>
<dbReference type="GO" id="GO:0006357">
    <property type="term" value="P:regulation of transcription by RNA polymerase II"/>
    <property type="evidence" value="ECO:0007669"/>
    <property type="project" value="InterPro"/>
</dbReference>
<evidence type="ECO:0000256" key="8">
    <source>
        <dbReference type="SAM" id="Coils"/>
    </source>
</evidence>
<reference evidence="12" key="2">
    <citation type="submission" date="2015-01" db="EMBL/GenBank/DDBJ databases">
        <title>Evolutionary Origins and Diversification of the Mycorrhizal Mutualists.</title>
        <authorList>
            <consortium name="DOE Joint Genome Institute"/>
            <consortium name="Mycorrhizal Genomics Consortium"/>
            <person name="Kohler A."/>
            <person name="Kuo A."/>
            <person name="Nagy L.G."/>
            <person name="Floudas D."/>
            <person name="Copeland A."/>
            <person name="Barry K.W."/>
            <person name="Cichocki N."/>
            <person name="Veneault-Fourrey C."/>
            <person name="LaButti K."/>
            <person name="Lindquist E.A."/>
            <person name="Lipzen A."/>
            <person name="Lundell T."/>
            <person name="Morin E."/>
            <person name="Murat C."/>
            <person name="Riley R."/>
            <person name="Ohm R."/>
            <person name="Sun H."/>
            <person name="Tunlid A."/>
            <person name="Henrissat B."/>
            <person name="Grigoriev I.V."/>
            <person name="Hibbett D.S."/>
            <person name="Martin F."/>
        </authorList>
    </citation>
    <scope>NUCLEOTIDE SEQUENCE [LARGE SCALE GENOMIC DNA]</scope>
    <source>
        <strain evidence="12">Ve08.2h10</strain>
    </source>
</reference>
<feature type="region of interest" description="Disordered" evidence="9">
    <location>
        <begin position="993"/>
        <end position="1042"/>
    </location>
</feature>
<gene>
    <name evidence="11" type="ORF">PAXRUDRAFT_826730</name>
</gene>
<feature type="domain" description="Enhancer of polycomb-like N-terminal" evidence="10">
    <location>
        <begin position="15"/>
        <end position="215"/>
    </location>
</feature>
<evidence type="ECO:0000256" key="3">
    <source>
        <dbReference type="ARBA" id="ARBA00023015"/>
    </source>
</evidence>
<dbReference type="Pfam" id="PF10513">
    <property type="entry name" value="EPL1"/>
    <property type="match status" value="1"/>
</dbReference>
<keyword evidence="5 7" id="KW-0539">Nucleus</keyword>
<dbReference type="AlphaFoldDB" id="A0A0D0DRK3"/>
<evidence type="ECO:0000256" key="2">
    <source>
        <dbReference type="ARBA" id="ARBA00008035"/>
    </source>
</evidence>
<feature type="coiled-coil region" evidence="8">
    <location>
        <begin position="343"/>
        <end position="377"/>
    </location>
</feature>
<proteinExistence type="inferred from homology"/>
<evidence type="ECO:0000313" key="11">
    <source>
        <dbReference type="EMBL" id="KIK95708.1"/>
    </source>
</evidence>
<dbReference type="OrthoDB" id="435275at2759"/>
<evidence type="ECO:0000313" key="12">
    <source>
        <dbReference type="Proteomes" id="UP000054538"/>
    </source>
</evidence>
<sequence>MPRNHNLGTSTLRNRNRVTNKTRLKVVHGTIDADPLVLDEDEEKARIVSTAGVDAEDANEHHLQAVLSAASQRHQSVGRAVRGALDKTPASTAFIPTPGSTGLVDNYEELYPSDLWTQPDGYIRFSETVEESLSTGLIDSFTYYMDERDKDWLDRNNEEARGEGTSAQGAVSTPGTNTRSGPQRSAKAKGKEPESAQAVAITEDEFELIMGIFENVTHDKTEFLHHGLESGMAFPPFADYQDVFSSPLPLSMFATFTVPSWIPPPAQLLRLAKVMYPYWRERRTERCGHRVIPILNYDETDVNNESYICFRRREIKAVRKTRASQAMSSDKLIRLQLELAQSLELAKTLVARENLKKENAQQAVQVWEKRLEFVELKRKFPFWGTKEDEELLQDKERVAKKPRAEAVNRITGLKLRAREGGDPGSPSTQAEVAIRPRERLSLINATIEGDLMRRKERDHGYEDVVENPYQRPTLPYTRRYWKLVPPSSQMLASSTPDAEEDEDAGPEHLRYIRRRLTRLGGTMLDRRDAFIQRLGVRPGGGTPTQRHQGFGRRLEESFDENDEDARRLRERWRFDQDDDPLVAPEGAEEQDRILIDDYESKYLRHMMTLLTEADHQHVTNDATLVVVSTEGRQQTVLPFRTGAQQPFIRRDPQGQRGYANGISQLAMSRQMPSLSLSSIPNGMPISMQAHMKALQPQAPPPPRISHAAAMRAPAPPPLVNMIPTIPLTQPSQLQTTKPSTANVNGTVVSSAIADGDSVKLAAAPNTSPTNGTTTNGTSHQQSTDVIMAPVTEPQQPALQAGSPVRQKADVQQPLSIPLNGYHVPINGYTIPNGPYMQHARQPNGMSLQHMQSLKMAFAQGQDANAVVHGAQGRPIPASYVGHLVPNGAHYNMQMSAGTNVNLKLASGRQWNGVASPLQQAASLGGQQQDGGGVPMAGSPNLNHAAVNVLPARTPSANGARNVVRPVGMGGVPTTIGHMMPGGQYTAHTISPHMQHNTLSPLPNPTSLPAHQTPPRPPPTPTMKMASPSIQPQQAIPSSQGGY</sequence>
<evidence type="ECO:0000256" key="7">
    <source>
        <dbReference type="RuleBase" id="RU361124"/>
    </source>
</evidence>
<dbReference type="EMBL" id="KN825025">
    <property type="protein sequence ID" value="KIK95708.1"/>
    <property type="molecule type" value="Genomic_DNA"/>
</dbReference>
<dbReference type="GO" id="GO:0005634">
    <property type="term" value="C:nucleus"/>
    <property type="evidence" value="ECO:0007669"/>
    <property type="project" value="UniProtKB-SubCell"/>
</dbReference>
<comment type="similarity">
    <text evidence="2 7">Belongs to the enhancer of polycomb family.</text>
</comment>
<dbReference type="InterPro" id="IPR019542">
    <property type="entry name" value="Enhancer_polycomb-like_N"/>
</dbReference>
<keyword evidence="3 7" id="KW-0805">Transcription regulation</keyword>
<evidence type="ECO:0000256" key="4">
    <source>
        <dbReference type="ARBA" id="ARBA00023163"/>
    </source>
</evidence>